<keyword evidence="3" id="KW-0309">Germination</keyword>
<comment type="subcellular location">
    <subcellularLocation>
        <location evidence="1">Membrane</location>
        <topology evidence="1">Lipid-anchor</topology>
    </subcellularLocation>
</comment>
<evidence type="ECO:0000256" key="5">
    <source>
        <dbReference type="ARBA" id="ARBA00023136"/>
    </source>
</evidence>
<sequence length="405" mass="44958">MKLVKPAAALLSIVLLAGCWDRLELNELSITAATAVDWDEKQQWVVSYQVVIPSAISGAMGNMKGGASQSPIIVYSTHGPTIRGAIQQSTFESPRKLFFSHNRVVVVSAEAARRGLEPLIDSYLRNSESRETVDVLVTEESARSILRQLMQIQTIPGEGIYETLRTENRLFSALPSVNMYELALQLLGSSHNAVIPEILISGTPEVTNNQMMGNTSLPSKLRLGRLAVLKEGKLAGWLSQDEALGVAFLRNKVERTNISAPCKATEPTLETSVRVERADTKITPVRRGDELTLQARIVANGTLLETNCSLDLEESEALRQLESQVRQRIIEVVRSGYSATQQLQADVIGLADRVHRKYPKLWHEVEPDWAARYAQIPLNLQVEFTLKRVGLSTKSFKKQFGQEED</sequence>
<dbReference type="Pfam" id="PF25198">
    <property type="entry name" value="Spore_GerAC_N"/>
    <property type="match status" value="1"/>
</dbReference>
<dbReference type="InterPro" id="IPR038501">
    <property type="entry name" value="Spore_GerAC_C_sf"/>
</dbReference>
<dbReference type="PANTHER" id="PTHR35789">
    <property type="entry name" value="SPORE GERMINATION PROTEIN B3"/>
    <property type="match status" value="1"/>
</dbReference>
<evidence type="ECO:0000313" key="10">
    <source>
        <dbReference type="EMBL" id="MBB6678632.1"/>
    </source>
</evidence>
<protein>
    <submittedName>
        <fullName evidence="10">Ger(X)C family spore germination protein</fullName>
    </submittedName>
</protein>
<evidence type="ECO:0000256" key="3">
    <source>
        <dbReference type="ARBA" id="ARBA00022544"/>
    </source>
</evidence>
<dbReference type="Gene3D" id="3.30.300.210">
    <property type="entry name" value="Nutrient germinant receptor protein C, domain 3"/>
    <property type="match status" value="1"/>
</dbReference>
<accession>A0A841TC94</accession>
<gene>
    <name evidence="10" type="ORF">H4Q31_15180</name>
</gene>
<keyword evidence="6" id="KW-0564">Palmitate</keyword>
<dbReference type="InterPro" id="IPR008844">
    <property type="entry name" value="Spore_GerAC-like"/>
</dbReference>
<dbReference type="EMBL" id="JACJVN010000057">
    <property type="protein sequence ID" value="MBB6678632.1"/>
    <property type="molecule type" value="Genomic_DNA"/>
</dbReference>
<keyword evidence="4" id="KW-0732">Signal</keyword>
<dbReference type="NCBIfam" id="TIGR02887">
    <property type="entry name" value="spore_ger_x_C"/>
    <property type="match status" value="1"/>
</dbReference>
<keyword evidence="7" id="KW-0449">Lipoprotein</keyword>
<proteinExistence type="inferred from homology"/>
<evidence type="ECO:0000256" key="4">
    <source>
        <dbReference type="ARBA" id="ARBA00022729"/>
    </source>
</evidence>
<feature type="domain" description="Spore germination protein N-terminal" evidence="9">
    <location>
        <begin position="21"/>
        <end position="198"/>
    </location>
</feature>
<keyword evidence="11" id="KW-1185">Reference proteome</keyword>
<reference evidence="10 11" key="1">
    <citation type="submission" date="2020-08" db="EMBL/GenBank/DDBJ databases">
        <title>Cohnella phylogeny.</title>
        <authorList>
            <person name="Dunlap C."/>
        </authorList>
    </citation>
    <scope>NUCLEOTIDE SEQUENCE [LARGE SCALE GENOMIC DNA]</scope>
    <source>
        <strain evidence="10 11">DSM 103658</strain>
    </source>
</reference>
<dbReference type="InterPro" id="IPR057336">
    <property type="entry name" value="GerAC_N"/>
</dbReference>
<evidence type="ECO:0000256" key="7">
    <source>
        <dbReference type="ARBA" id="ARBA00023288"/>
    </source>
</evidence>
<comment type="caution">
    <text evidence="10">The sequence shown here is derived from an EMBL/GenBank/DDBJ whole genome shotgun (WGS) entry which is preliminary data.</text>
</comment>
<feature type="domain" description="Spore germination GerAC-like C-terminal" evidence="8">
    <location>
        <begin position="226"/>
        <end position="390"/>
    </location>
</feature>
<name>A0A841TC94_9BACL</name>
<evidence type="ECO:0000256" key="1">
    <source>
        <dbReference type="ARBA" id="ARBA00004635"/>
    </source>
</evidence>
<dbReference type="InterPro" id="IPR046953">
    <property type="entry name" value="Spore_GerAC-like_C"/>
</dbReference>
<evidence type="ECO:0000256" key="2">
    <source>
        <dbReference type="ARBA" id="ARBA00007886"/>
    </source>
</evidence>
<dbReference type="PROSITE" id="PS51257">
    <property type="entry name" value="PROKAR_LIPOPROTEIN"/>
    <property type="match status" value="1"/>
</dbReference>
<dbReference type="AlphaFoldDB" id="A0A841TC94"/>
<comment type="similarity">
    <text evidence="2">Belongs to the GerABKC lipoprotein family.</text>
</comment>
<dbReference type="GO" id="GO:0016020">
    <property type="term" value="C:membrane"/>
    <property type="evidence" value="ECO:0007669"/>
    <property type="project" value="UniProtKB-SubCell"/>
</dbReference>
<dbReference type="Proteomes" id="UP000574133">
    <property type="component" value="Unassembled WGS sequence"/>
</dbReference>
<organism evidence="10 11">
    <name type="scientific">Cohnella lubricantis</name>
    <dbReference type="NCBI Taxonomy" id="2163172"/>
    <lineage>
        <taxon>Bacteria</taxon>
        <taxon>Bacillati</taxon>
        <taxon>Bacillota</taxon>
        <taxon>Bacilli</taxon>
        <taxon>Bacillales</taxon>
        <taxon>Paenibacillaceae</taxon>
        <taxon>Cohnella</taxon>
    </lineage>
</organism>
<dbReference type="RefSeq" id="WP_185179894.1">
    <property type="nucleotide sequence ID" value="NZ_CBCSEP010000006.1"/>
</dbReference>
<dbReference type="Pfam" id="PF05504">
    <property type="entry name" value="Spore_GerAC"/>
    <property type="match status" value="1"/>
</dbReference>
<dbReference type="GO" id="GO:0009847">
    <property type="term" value="P:spore germination"/>
    <property type="evidence" value="ECO:0007669"/>
    <property type="project" value="InterPro"/>
</dbReference>
<evidence type="ECO:0000313" key="11">
    <source>
        <dbReference type="Proteomes" id="UP000574133"/>
    </source>
</evidence>
<evidence type="ECO:0000256" key="6">
    <source>
        <dbReference type="ARBA" id="ARBA00023139"/>
    </source>
</evidence>
<dbReference type="PANTHER" id="PTHR35789:SF1">
    <property type="entry name" value="SPORE GERMINATION PROTEIN B3"/>
    <property type="match status" value="1"/>
</dbReference>
<evidence type="ECO:0000259" key="8">
    <source>
        <dbReference type="Pfam" id="PF05504"/>
    </source>
</evidence>
<keyword evidence="5" id="KW-0472">Membrane</keyword>
<evidence type="ECO:0000259" key="9">
    <source>
        <dbReference type="Pfam" id="PF25198"/>
    </source>
</evidence>